<dbReference type="PANTHER" id="PTHR11851">
    <property type="entry name" value="METALLOPROTEASE"/>
    <property type="match status" value="1"/>
</dbReference>
<keyword evidence="5" id="KW-1185">Reference proteome</keyword>
<dbReference type="Pfam" id="PF00675">
    <property type="entry name" value="Peptidase_M16"/>
    <property type="match status" value="1"/>
</dbReference>
<name>A0ABU0JRY6_HATLI</name>
<dbReference type="InterPro" id="IPR011249">
    <property type="entry name" value="Metalloenz_LuxS/M16"/>
</dbReference>
<evidence type="ECO:0000259" key="3">
    <source>
        <dbReference type="Pfam" id="PF05193"/>
    </source>
</evidence>
<comment type="similarity">
    <text evidence="1">Belongs to the peptidase M16 family.</text>
</comment>
<feature type="domain" description="Peptidase M16 N-terminal" evidence="2">
    <location>
        <begin position="15"/>
        <end position="153"/>
    </location>
</feature>
<reference evidence="4 5" key="1">
    <citation type="submission" date="2023-07" db="EMBL/GenBank/DDBJ databases">
        <title>Genomic Encyclopedia of Type Strains, Phase IV (KMG-IV): sequencing the most valuable type-strain genomes for metagenomic binning, comparative biology and taxonomic classification.</title>
        <authorList>
            <person name="Goeker M."/>
        </authorList>
    </citation>
    <scope>NUCLEOTIDE SEQUENCE [LARGE SCALE GENOMIC DNA]</scope>
    <source>
        <strain evidence="4 5">DSM 1400</strain>
    </source>
</reference>
<protein>
    <submittedName>
        <fullName evidence="4">Zn-dependent peptidase</fullName>
    </submittedName>
</protein>
<dbReference type="Gene3D" id="3.30.830.10">
    <property type="entry name" value="Metalloenzyme, LuxS/M16 peptidase-like"/>
    <property type="match status" value="2"/>
</dbReference>
<comment type="caution">
    <text evidence="4">The sequence shown here is derived from an EMBL/GenBank/DDBJ whole genome shotgun (WGS) entry which is preliminary data.</text>
</comment>
<dbReference type="InterPro" id="IPR050361">
    <property type="entry name" value="MPP/UQCRC_Complex"/>
</dbReference>
<feature type="domain" description="Peptidase M16 C-terminal" evidence="3">
    <location>
        <begin position="165"/>
        <end position="347"/>
    </location>
</feature>
<dbReference type="RefSeq" id="WP_307355295.1">
    <property type="nucleotide sequence ID" value="NZ_BAAACJ010000012.1"/>
</dbReference>
<sequence>MKRVFLKNGMTLIYKYNPNNLTSFSIAFEAGANLESDPQYYGVAHALEHMVYKGTKNYTEDEINEKLDKLFGFNNAMTNYPYVVYYGTCLSEDFEEGIKLYGDILKNPSLAEEGFKEEMKVILEELKEWKEDLYQACEDEAFYNAFTNRRIKELIIGNEQSLKNIGLNHIKEFYERYYTGDNCVISVISSLDFKRVLNLVEDTFKDFTKKLKNKSPYILNKTESIYEENKHGTFKSQIGSKGAKVQIIYPIHSLSEEEIKALRVFNVAFGEGTSSFIYDEIRTKKGIAYDVGSTIKNEKGIKILKIYLGTSKENAEKAIDIILRKTEELKASNTYFTQSRIEELVKSLKLKRSLLLERSIQESASLANYEIMYGDFRNKKVFNDLVIEENYISPLYKELNELESIDDKIIMDTIKKVFQNPTIQILE</sequence>
<dbReference type="InterPro" id="IPR011765">
    <property type="entry name" value="Pept_M16_N"/>
</dbReference>
<evidence type="ECO:0000259" key="2">
    <source>
        <dbReference type="Pfam" id="PF00675"/>
    </source>
</evidence>
<proteinExistence type="inferred from homology"/>
<dbReference type="Pfam" id="PF05193">
    <property type="entry name" value="Peptidase_M16_C"/>
    <property type="match status" value="1"/>
</dbReference>
<dbReference type="PANTHER" id="PTHR11851:SF49">
    <property type="entry name" value="MITOCHONDRIAL-PROCESSING PEPTIDASE SUBUNIT ALPHA"/>
    <property type="match status" value="1"/>
</dbReference>
<evidence type="ECO:0000256" key="1">
    <source>
        <dbReference type="ARBA" id="ARBA00007261"/>
    </source>
</evidence>
<evidence type="ECO:0000313" key="4">
    <source>
        <dbReference type="EMBL" id="MDQ0479200.1"/>
    </source>
</evidence>
<dbReference type="SUPFAM" id="SSF63411">
    <property type="entry name" value="LuxS/MPP-like metallohydrolase"/>
    <property type="match status" value="2"/>
</dbReference>
<accession>A0ABU0JRY6</accession>
<organism evidence="4 5">
    <name type="scientific">Hathewaya limosa</name>
    <name type="common">Clostridium limosum</name>
    <dbReference type="NCBI Taxonomy" id="1536"/>
    <lineage>
        <taxon>Bacteria</taxon>
        <taxon>Bacillati</taxon>
        <taxon>Bacillota</taxon>
        <taxon>Clostridia</taxon>
        <taxon>Eubacteriales</taxon>
        <taxon>Clostridiaceae</taxon>
        <taxon>Hathewaya</taxon>
    </lineage>
</organism>
<dbReference type="InterPro" id="IPR007863">
    <property type="entry name" value="Peptidase_M16_C"/>
</dbReference>
<dbReference type="Proteomes" id="UP001224418">
    <property type="component" value="Unassembled WGS sequence"/>
</dbReference>
<dbReference type="EMBL" id="JAUSWN010000006">
    <property type="protein sequence ID" value="MDQ0479200.1"/>
    <property type="molecule type" value="Genomic_DNA"/>
</dbReference>
<gene>
    <name evidence="4" type="ORF">QOZ93_000940</name>
</gene>
<evidence type="ECO:0000313" key="5">
    <source>
        <dbReference type="Proteomes" id="UP001224418"/>
    </source>
</evidence>